<sequence length="229" mass="24078">MSDLVASPTPDPTQPFKGISAMETGYDLAQQFSEGNWVQGSLSIVGAGLEVASAALDPVGYLFSSAASFLIEHFDPLTEVLDELTGKPDLVAAHAQTWSNMAERLTAMSVDLDQFAREMSSDWEGDAKDAYLTLMDANVGGTAAIAGAATAMAAATQGAGTLVSVTRELVRDLIAEAVGQAISILIELVFPPLVLAKIPALIMKWTNRIYSVVTDLFESLKALIALLGG</sequence>
<dbReference type="EMBL" id="JAPZVQ010000017">
    <property type="protein sequence ID" value="MDA1387576.1"/>
    <property type="molecule type" value="Genomic_DNA"/>
</dbReference>
<protein>
    <submittedName>
        <fullName evidence="3">Uncharacterized protein YukE</fullName>
    </submittedName>
    <submittedName>
        <fullName evidence="2">WXG100 family type VII secretion target</fullName>
    </submittedName>
</protein>
<organism evidence="2 4">
    <name type="scientific">Glycomyces lechevalierae</name>
    <dbReference type="NCBI Taxonomy" id="256034"/>
    <lineage>
        <taxon>Bacteria</taxon>
        <taxon>Bacillati</taxon>
        <taxon>Actinomycetota</taxon>
        <taxon>Actinomycetes</taxon>
        <taxon>Glycomycetales</taxon>
        <taxon>Glycomycetaceae</taxon>
        <taxon>Glycomyces</taxon>
    </lineage>
</organism>
<reference evidence="2" key="1">
    <citation type="submission" date="2022-12" db="EMBL/GenBank/DDBJ databases">
        <title>Gycomyces niveus sp.nov., a novel actinomycete isolated from soil in Shouguang.</title>
        <authorList>
            <person name="Yang X."/>
        </authorList>
    </citation>
    <scope>NUCLEOTIDE SEQUENCE</scope>
    <source>
        <strain evidence="2">DSM 44724</strain>
    </source>
</reference>
<dbReference type="Proteomes" id="UP001183604">
    <property type="component" value="Unassembled WGS sequence"/>
</dbReference>
<accession>A0A9X3PL97</accession>
<comment type="caution">
    <text evidence="2">The sequence shown here is derived from an EMBL/GenBank/DDBJ whole genome shotgun (WGS) entry which is preliminary data.</text>
</comment>
<dbReference type="Proteomes" id="UP001145799">
    <property type="component" value="Unassembled WGS sequence"/>
</dbReference>
<dbReference type="EMBL" id="JAVDYD010000001">
    <property type="protein sequence ID" value="MDR7336658.1"/>
    <property type="molecule type" value="Genomic_DNA"/>
</dbReference>
<reference evidence="3 5" key="2">
    <citation type="submission" date="2023-07" db="EMBL/GenBank/DDBJ databases">
        <title>Sequencing the genomes of 1000 actinobacteria strains.</title>
        <authorList>
            <person name="Klenk H.-P."/>
        </authorList>
    </citation>
    <scope>NUCLEOTIDE SEQUENCE [LARGE SCALE GENOMIC DNA]</scope>
    <source>
        <strain evidence="3 5">DSM 44724</strain>
    </source>
</reference>
<gene>
    <name evidence="3" type="ORF">J2S69_000377</name>
    <name evidence="2" type="ORF">O2L01_21460</name>
</gene>
<evidence type="ECO:0000313" key="2">
    <source>
        <dbReference type="EMBL" id="MDA1387576.1"/>
    </source>
</evidence>
<dbReference type="InterPro" id="IPR036689">
    <property type="entry name" value="ESAT-6-like_sf"/>
</dbReference>
<feature type="domain" description="Outer membrane channel protein CpnT-like N-terminal" evidence="1">
    <location>
        <begin position="88"/>
        <end position="178"/>
    </location>
</feature>
<dbReference type="AlphaFoldDB" id="A0A9X3PL97"/>
<dbReference type="RefSeq" id="WP_270124081.1">
    <property type="nucleotide sequence ID" value="NZ_BAAAOM010000002.1"/>
</dbReference>
<dbReference type="SUPFAM" id="SSF140453">
    <property type="entry name" value="EsxAB dimer-like"/>
    <property type="match status" value="1"/>
</dbReference>
<dbReference type="InterPro" id="IPR057746">
    <property type="entry name" value="CpnT-like_N"/>
</dbReference>
<evidence type="ECO:0000259" key="1">
    <source>
        <dbReference type="Pfam" id="PF25547"/>
    </source>
</evidence>
<proteinExistence type="predicted"/>
<evidence type="ECO:0000313" key="3">
    <source>
        <dbReference type="EMBL" id="MDR7336658.1"/>
    </source>
</evidence>
<dbReference type="Pfam" id="PF25547">
    <property type="entry name" value="WXG100_2"/>
    <property type="match status" value="1"/>
</dbReference>
<name>A0A9X3PL97_9ACTN</name>
<keyword evidence="5" id="KW-1185">Reference proteome</keyword>
<evidence type="ECO:0000313" key="4">
    <source>
        <dbReference type="Proteomes" id="UP001145799"/>
    </source>
</evidence>
<evidence type="ECO:0000313" key="5">
    <source>
        <dbReference type="Proteomes" id="UP001183604"/>
    </source>
</evidence>